<dbReference type="PANTHER" id="PTHR30437:SF5">
    <property type="entry name" value="REGULATOR OF NUCLEOSIDE DIPHOSPHATE KINASE"/>
    <property type="match status" value="1"/>
</dbReference>
<dbReference type="GO" id="GO:0070063">
    <property type="term" value="F:RNA polymerase binding"/>
    <property type="evidence" value="ECO:0007669"/>
    <property type="project" value="InterPro"/>
</dbReference>
<protein>
    <submittedName>
        <fullName evidence="3">Regulator of nucleoside diphosphate kinase</fullName>
    </submittedName>
</protein>
<keyword evidence="4" id="KW-1185">Reference proteome</keyword>
<dbReference type="STRING" id="282197.SAMN04488517_11366"/>
<sequence>MTTLTSTNGKPRNPRAPKIVIDADHLAHIEGLAEGAMQRNPDLADRLLDEIGRARIVPSGKMPPDVVSIGNVVTYRDETTGQEKSVSLVYPEDADIDRQRVSVMTPIGVALLGLKEGATFFWNTRGNERRTLTVVRVAPADDAKA</sequence>
<name>A0A0M6XPM8_9RHOB</name>
<dbReference type="Pfam" id="PF01272">
    <property type="entry name" value="GreA_GreB"/>
    <property type="match status" value="1"/>
</dbReference>
<gene>
    <name evidence="3" type="primary">rnk</name>
    <name evidence="3" type="ORF">JAN5088_01835</name>
</gene>
<dbReference type="Pfam" id="PF14760">
    <property type="entry name" value="Rnk_N"/>
    <property type="match status" value="1"/>
</dbReference>
<dbReference type="Gene3D" id="3.10.50.30">
    <property type="entry name" value="Transcription elongation factor, GreA/GreB, C-terminal domain"/>
    <property type="match status" value="1"/>
</dbReference>
<proteinExistence type="predicted"/>
<accession>A0A0M6XPM8</accession>
<evidence type="ECO:0000259" key="2">
    <source>
        <dbReference type="Pfam" id="PF14760"/>
    </source>
</evidence>
<dbReference type="InterPro" id="IPR001437">
    <property type="entry name" value="Tscrpt_elong_fac_GreA/B_C"/>
</dbReference>
<dbReference type="InterPro" id="IPR029462">
    <property type="entry name" value="Rnk_N"/>
</dbReference>
<feature type="domain" description="Regulator of nucleoside diphosphate kinase N-terminal" evidence="2">
    <location>
        <begin position="17"/>
        <end position="57"/>
    </location>
</feature>
<evidence type="ECO:0000313" key="4">
    <source>
        <dbReference type="Proteomes" id="UP000048908"/>
    </source>
</evidence>
<dbReference type="OrthoDB" id="192847at2"/>
<dbReference type="GO" id="GO:0016301">
    <property type="term" value="F:kinase activity"/>
    <property type="evidence" value="ECO:0007669"/>
    <property type="project" value="UniProtKB-KW"/>
</dbReference>
<keyword evidence="3" id="KW-0808">Transferase</keyword>
<dbReference type="InterPro" id="IPR036953">
    <property type="entry name" value="GreA/GreB_C_sf"/>
</dbReference>
<evidence type="ECO:0000313" key="3">
    <source>
        <dbReference type="EMBL" id="CTQ33059.1"/>
    </source>
</evidence>
<dbReference type="EMBL" id="CXPG01000017">
    <property type="protein sequence ID" value="CTQ33059.1"/>
    <property type="molecule type" value="Genomic_DNA"/>
</dbReference>
<reference evidence="3 4" key="1">
    <citation type="submission" date="2015-07" db="EMBL/GenBank/DDBJ databases">
        <authorList>
            <person name="Noorani M."/>
        </authorList>
    </citation>
    <scope>NUCLEOTIDE SEQUENCE [LARGE SCALE GENOMIC DNA]</scope>
    <source>
        <strain evidence="3 4">CECT 5088</strain>
    </source>
</reference>
<dbReference type="PANTHER" id="PTHR30437">
    <property type="entry name" value="TRANSCRIPTION ELONGATION FACTOR GREA"/>
    <property type="match status" value="1"/>
</dbReference>
<dbReference type="GO" id="GO:0032784">
    <property type="term" value="P:regulation of DNA-templated transcription elongation"/>
    <property type="evidence" value="ECO:0007669"/>
    <property type="project" value="InterPro"/>
</dbReference>
<dbReference type="NCBIfam" id="NF004396">
    <property type="entry name" value="PRK05753.1"/>
    <property type="match status" value="1"/>
</dbReference>
<dbReference type="Proteomes" id="UP000048908">
    <property type="component" value="Unassembled WGS sequence"/>
</dbReference>
<organism evidence="3 4">
    <name type="scientific">Jannaschia rubra</name>
    <dbReference type="NCBI Taxonomy" id="282197"/>
    <lineage>
        <taxon>Bacteria</taxon>
        <taxon>Pseudomonadati</taxon>
        <taxon>Pseudomonadota</taxon>
        <taxon>Alphaproteobacteria</taxon>
        <taxon>Rhodobacterales</taxon>
        <taxon>Roseobacteraceae</taxon>
        <taxon>Jannaschia</taxon>
    </lineage>
</organism>
<evidence type="ECO:0000259" key="1">
    <source>
        <dbReference type="Pfam" id="PF01272"/>
    </source>
</evidence>
<dbReference type="RefSeq" id="WP_055682510.1">
    <property type="nucleotide sequence ID" value="NZ_CANMUL010000005.1"/>
</dbReference>
<dbReference type="GO" id="GO:0006354">
    <property type="term" value="P:DNA-templated transcription elongation"/>
    <property type="evidence" value="ECO:0007669"/>
    <property type="project" value="TreeGrafter"/>
</dbReference>
<dbReference type="GO" id="GO:0003677">
    <property type="term" value="F:DNA binding"/>
    <property type="evidence" value="ECO:0007669"/>
    <property type="project" value="InterPro"/>
</dbReference>
<keyword evidence="3" id="KW-0418">Kinase</keyword>
<dbReference type="SUPFAM" id="SSF54534">
    <property type="entry name" value="FKBP-like"/>
    <property type="match status" value="1"/>
</dbReference>
<feature type="domain" description="Transcription elongation factor GreA/GreB C-terminal" evidence="1">
    <location>
        <begin position="63"/>
        <end position="138"/>
    </location>
</feature>
<dbReference type="AlphaFoldDB" id="A0A0M6XPM8"/>
<dbReference type="InterPro" id="IPR023459">
    <property type="entry name" value="Tscrpt_elong_fac_GreA/B_fam"/>
</dbReference>